<evidence type="ECO:0000256" key="1">
    <source>
        <dbReference type="ARBA" id="ARBA00000885"/>
    </source>
</evidence>
<sequence length="647" mass="73375">MRDALSSKNTPAMADIFMEDERWECSVCAYHNLDDYLACCLCETSRDVQLVDVLTAIDHITSFFSDSTPLITHSDLTRAQRNARLRKQWVRELNDNDDVVWTRQMPSLYNQTAYVIHLTAHVTYKTMALTDLVVQHKPLGPLSPVDVNDLFSPCFTASTIDTSTSLFLSHHDGFVEIECIPLDKQNQAFHVAIEPTNVAAIVAVSQLPFSLKCGWFSHHLSDLVAADPQGAATMTAKRKVVFEEALELLSHLLPTKTVGLLDEFENEYNENRGYNLPHHWYTLVAEGLLHPGLSLFRPCDVESDIVCINPDSDLELARAKINHLDAFHVAGRFVGQAILDCREIPLHLSPVLFKCLLGIPMTFEDVEAIDPAQFQRLVTLLKETDPRDLKYATFCIMERHTDDKIVEVNLKPNGRHIVVNQDNKHEYVDLMMRHLLFGRIESQLLAFILGVYDIVPPELLLVFDHKEIEMLLTGHAALDLLDWRCKTIALLLTHFKLADVPKPLPAKVEVCDDEKSPDKPAASRRLIFSYDEDAPIFDSRFLRPSYYYERTKAVYAYTKGIPIVNVVTQLGEVATHFVLNQVHPDKPNLSDIDAALVPMLKAMDCQMTRHVKSIIHTLLESQDYLVAHKNKALNLFGGKFRWTDLMA</sequence>
<dbReference type="GO" id="GO:0016567">
    <property type="term" value="P:protein ubiquitination"/>
    <property type="evidence" value="ECO:0007669"/>
    <property type="project" value="TreeGrafter"/>
</dbReference>
<organism evidence="13 14">
    <name type="scientific">Aphanomyces euteiches</name>
    <dbReference type="NCBI Taxonomy" id="100861"/>
    <lineage>
        <taxon>Eukaryota</taxon>
        <taxon>Sar</taxon>
        <taxon>Stramenopiles</taxon>
        <taxon>Oomycota</taxon>
        <taxon>Saprolegniomycetes</taxon>
        <taxon>Saprolegniales</taxon>
        <taxon>Verrucalvaceae</taxon>
        <taxon>Aphanomyces</taxon>
    </lineage>
</organism>
<keyword evidence="6 10" id="KW-0863">Zinc-finger</keyword>
<dbReference type="InterPro" id="IPR035983">
    <property type="entry name" value="Hect_E3_ubiquitin_ligase"/>
</dbReference>
<dbReference type="PANTHER" id="PTHR11254:SF440">
    <property type="entry name" value="E3 UBIQUITIN-PROTEIN LIGASE NEDD-4"/>
    <property type="match status" value="1"/>
</dbReference>
<dbReference type="GO" id="GO:0006511">
    <property type="term" value="P:ubiquitin-dependent protein catabolic process"/>
    <property type="evidence" value="ECO:0007669"/>
    <property type="project" value="TreeGrafter"/>
</dbReference>
<dbReference type="GO" id="GO:0008270">
    <property type="term" value="F:zinc ion binding"/>
    <property type="evidence" value="ECO:0007669"/>
    <property type="project" value="UniProtKB-KW"/>
</dbReference>
<comment type="caution">
    <text evidence="13">The sequence shown here is derived from an EMBL/GenBank/DDBJ whole genome shotgun (WGS) entry which is preliminary data.</text>
</comment>
<dbReference type="Gene3D" id="3.90.1750.10">
    <property type="entry name" value="Hect, E3 ligase catalytic domains"/>
    <property type="match status" value="1"/>
</dbReference>
<dbReference type="PROSITE" id="PS01358">
    <property type="entry name" value="ZF_RANBP2_1"/>
    <property type="match status" value="1"/>
</dbReference>
<dbReference type="GO" id="GO:0061630">
    <property type="term" value="F:ubiquitin protein ligase activity"/>
    <property type="evidence" value="ECO:0007669"/>
    <property type="project" value="UniProtKB-EC"/>
</dbReference>
<gene>
    <name evidence="13" type="ORF">Ae201684_017279</name>
</gene>
<dbReference type="InterPro" id="IPR050409">
    <property type="entry name" value="E3_ubiq-protein_ligase"/>
</dbReference>
<keyword evidence="7 9" id="KW-0833">Ubl conjugation pathway</keyword>
<evidence type="ECO:0000256" key="3">
    <source>
        <dbReference type="ARBA" id="ARBA00012485"/>
    </source>
</evidence>
<accession>A0A6G0W9N7</accession>
<keyword evidence="14" id="KW-1185">Reference proteome</keyword>
<evidence type="ECO:0000256" key="2">
    <source>
        <dbReference type="ARBA" id="ARBA00004906"/>
    </source>
</evidence>
<evidence type="ECO:0000313" key="13">
    <source>
        <dbReference type="EMBL" id="KAF0723898.1"/>
    </source>
</evidence>
<dbReference type="GO" id="GO:0005737">
    <property type="term" value="C:cytoplasm"/>
    <property type="evidence" value="ECO:0007669"/>
    <property type="project" value="TreeGrafter"/>
</dbReference>
<dbReference type="SMART" id="SM00119">
    <property type="entry name" value="HECTc"/>
    <property type="match status" value="1"/>
</dbReference>
<dbReference type="PROSITE" id="PS50237">
    <property type="entry name" value="HECT"/>
    <property type="match status" value="1"/>
</dbReference>
<evidence type="ECO:0000256" key="10">
    <source>
        <dbReference type="PROSITE-ProRule" id="PRU00322"/>
    </source>
</evidence>
<dbReference type="VEuPathDB" id="FungiDB:AeMF1_007249"/>
<feature type="domain" description="HECT" evidence="12">
    <location>
        <begin position="276"/>
        <end position="484"/>
    </location>
</feature>
<evidence type="ECO:0000256" key="7">
    <source>
        <dbReference type="ARBA" id="ARBA00022786"/>
    </source>
</evidence>
<proteinExistence type="predicted"/>
<keyword evidence="5" id="KW-0479">Metal-binding</keyword>
<evidence type="ECO:0000256" key="9">
    <source>
        <dbReference type="PROSITE-ProRule" id="PRU00104"/>
    </source>
</evidence>
<dbReference type="AlphaFoldDB" id="A0A6G0W9N7"/>
<dbReference type="PROSITE" id="PS50199">
    <property type="entry name" value="ZF_RANBP2_2"/>
    <property type="match status" value="1"/>
</dbReference>
<keyword evidence="4" id="KW-0808">Transferase</keyword>
<reference evidence="13 14" key="1">
    <citation type="submission" date="2019-07" db="EMBL/GenBank/DDBJ databases">
        <title>Genomics analysis of Aphanomyces spp. identifies a new class of oomycete effector associated with host adaptation.</title>
        <authorList>
            <person name="Gaulin E."/>
        </authorList>
    </citation>
    <scope>NUCLEOTIDE SEQUENCE [LARGE SCALE GENOMIC DNA]</scope>
    <source>
        <strain evidence="13 14">ATCC 201684</strain>
    </source>
</reference>
<dbReference type="Proteomes" id="UP000481153">
    <property type="component" value="Unassembled WGS sequence"/>
</dbReference>
<comment type="caution">
    <text evidence="9">Lacks conserved residue(s) required for the propagation of feature annotation.</text>
</comment>
<dbReference type="EC" id="2.3.2.26" evidence="3"/>
<evidence type="ECO:0000256" key="5">
    <source>
        <dbReference type="ARBA" id="ARBA00022723"/>
    </source>
</evidence>
<dbReference type="InterPro" id="IPR001876">
    <property type="entry name" value="Znf_RanBP2"/>
</dbReference>
<evidence type="ECO:0000256" key="4">
    <source>
        <dbReference type="ARBA" id="ARBA00022679"/>
    </source>
</evidence>
<dbReference type="InterPro" id="IPR000569">
    <property type="entry name" value="HECT_dom"/>
</dbReference>
<evidence type="ECO:0000256" key="6">
    <source>
        <dbReference type="ARBA" id="ARBA00022771"/>
    </source>
</evidence>
<feature type="domain" description="RanBP2-type" evidence="11">
    <location>
        <begin position="19"/>
        <end position="48"/>
    </location>
</feature>
<evidence type="ECO:0000256" key="8">
    <source>
        <dbReference type="ARBA" id="ARBA00022833"/>
    </source>
</evidence>
<comment type="pathway">
    <text evidence="2">Protein modification; protein ubiquitination.</text>
</comment>
<evidence type="ECO:0000259" key="11">
    <source>
        <dbReference type="PROSITE" id="PS50199"/>
    </source>
</evidence>
<protein>
    <recommendedName>
        <fullName evidence="3">HECT-type E3 ubiquitin transferase</fullName>
        <ecNumber evidence="3">2.3.2.26</ecNumber>
    </recommendedName>
</protein>
<keyword evidence="8" id="KW-0862">Zinc</keyword>
<comment type="catalytic activity">
    <reaction evidence="1">
        <text>S-ubiquitinyl-[E2 ubiquitin-conjugating enzyme]-L-cysteine + [acceptor protein]-L-lysine = [E2 ubiquitin-conjugating enzyme]-L-cysteine + N(6)-ubiquitinyl-[acceptor protein]-L-lysine.</text>
        <dbReference type="EC" id="2.3.2.26"/>
    </reaction>
</comment>
<dbReference type="PANTHER" id="PTHR11254">
    <property type="entry name" value="HECT DOMAIN UBIQUITIN-PROTEIN LIGASE"/>
    <property type="match status" value="1"/>
</dbReference>
<name>A0A6G0W9N7_9STRA</name>
<dbReference type="Pfam" id="PF00632">
    <property type="entry name" value="HECT"/>
    <property type="match status" value="1"/>
</dbReference>
<dbReference type="EMBL" id="VJMJ01000292">
    <property type="protein sequence ID" value="KAF0723898.1"/>
    <property type="molecule type" value="Genomic_DNA"/>
</dbReference>
<dbReference type="Gene3D" id="3.30.2160.10">
    <property type="entry name" value="Hect, E3 ligase catalytic domain"/>
    <property type="match status" value="1"/>
</dbReference>
<dbReference type="SUPFAM" id="SSF56204">
    <property type="entry name" value="Hect, E3 ligase catalytic domain"/>
    <property type="match status" value="1"/>
</dbReference>
<evidence type="ECO:0000313" key="14">
    <source>
        <dbReference type="Proteomes" id="UP000481153"/>
    </source>
</evidence>
<evidence type="ECO:0000259" key="12">
    <source>
        <dbReference type="PROSITE" id="PS50237"/>
    </source>
</evidence>